<sequence>MELEVLLEKNEQLKLRVLRYIQTKSEFIPLNDVLLTIGISELKLKKLIKELNSDLQQVNHQFYIFFSKTIFGRILIIS</sequence>
<dbReference type="RefSeq" id="WP_081205049.1">
    <property type="nucleotide sequence ID" value="NZ_BJWF01000033.1"/>
</dbReference>
<evidence type="ECO:0000313" key="1">
    <source>
        <dbReference type="EMBL" id="GEL92760.1"/>
    </source>
</evidence>
<reference evidence="1 2" key="1">
    <citation type="submission" date="2019-07" db="EMBL/GenBank/DDBJ databases">
        <title>Whole genome shotgun sequence of Enterococcus villorum NBRC 100699.</title>
        <authorList>
            <person name="Hosoyama A."/>
            <person name="Uohara A."/>
            <person name="Ohji S."/>
            <person name="Ichikawa N."/>
        </authorList>
    </citation>
    <scope>NUCLEOTIDE SEQUENCE [LARGE SCALE GENOMIC DNA]</scope>
    <source>
        <strain evidence="1 2">NBRC 100699</strain>
    </source>
</reference>
<accession>A0A511J431</accession>
<evidence type="ECO:0008006" key="3">
    <source>
        <dbReference type="Google" id="ProtNLM"/>
    </source>
</evidence>
<protein>
    <recommendedName>
        <fullName evidence="3">Mga helix-turn-helix domain-containing protein</fullName>
    </recommendedName>
</protein>
<dbReference type="AlphaFoldDB" id="A0A511J431"/>
<evidence type="ECO:0000313" key="2">
    <source>
        <dbReference type="Proteomes" id="UP000321830"/>
    </source>
</evidence>
<proteinExistence type="predicted"/>
<name>A0A511J431_9ENTE</name>
<gene>
    <name evidence="1" type="ORF">EVI01_20970</name>
</gene>
<dbReference type="Proteomes" id="UP000321830">
    <property type="component" value="Unassembled WGS sequence"/>
</dbReference>
<comment type="caution">
    <text evidence="1">The sequence shown here is derived from an EMBL/GenBank/DDBJ whole genome shotgun (WGS) entry which is preliminary data.</text>
</comment>
<organism evidence="1 2">
    <name type="scientific">Enterococcus villorum</name>
    <dbReference type="NCBI Taxonomy" id="112904"/>
    <lineage>
        <taxon>Bacteria</taxon>
        <taxon>Bacillati</taxon>
        <taxon>Bacillota</taxon>
        <taxon>Bacilli</taxon>
        <taxon>Lactobacillales</taxon>
        <taxon>Enterococcaceae</taxon>
        <taxon>Enterococcus</taxon>
    </lineage>
</organism>
<dbReference type="EMBL" id="BJWF01000033">
    <property type="protein sequence ID" value="GEL92760.1"/>
    <property type="molecule type" value="Genomic_DNA"/>
</dbReference>